<evidence type="ECO:0000256" key="1">
    <source>
        <dbReference type="ARBA" id="ARBA00023125"/>
    </source>
</evidence>
<dbReference type="Pfam" id="PF00239">
    <property type="entry name" value="Resolvase"/>
    <property type="match status" value="1"/>
</dbReference>
<dbReference type="SMART" id="SM00857">
    <property type="entry name" value="Resolvase"/>
    <property type="match status" value="1"/>
</dbReference>
<gene>
    <name evidence="4" type="ORF">CQW44_03730</name>
</gene>
<evidence type="ECO:0000259" key="3">
    <source>
        <dbReference type="SMART" id="SM00857"/>
    </source>
</evidence>
<evidence type="ECO:0000313" key="5">
    <source>
        <dbReference type="Proteomes" id="UP000276379"/>
    </source>
</evidence>
<dbReference type="PANTHER" id="PTHR30461">
    <property type="entry name" value="DNA-INVERTASE FROM LAMBDOID PROPHAGE"/>
    <property type="match status" value="1"/>
</dbReference>
<dbReference type="GO" id="GO:0000150">
    <property type="term" value="F:DNA strand exchange activity"/>
    <property type="evidence" value="ECO:0007669"/>
    <property type="project" value="InterPro"/>
</dbReference>
<dbReference type="SUPFAM" id="SSF53041">
    <property type="entry name" value="Resolvase-like"/>
    <property type="match status" value="1"/>
</dbReference>
<dbReference type="InterPro" id="IPR038109">
    <property type="entry name" value="DNA_bind_recomb_sf"/>
</dbReference>
<dbReference type="Gene3D" id="3.40.50.1390">
    <property type="entry name" value="Resolvase, N-terminal catalytic domain"/>
    <property type="match status" value="1"/>
</dbReference>
<evidence type="ECO:0000256" key="2">
    <source>
        <dbReference type="ARBA" id="ARBA00023172"/>
    </source>
</evidence>
<dbReference type="Proteomes" id="UP000276379">
    <property type="component" value="Unassembled WGS sequence"/>
</dbReference>
<feature type="domain" description="Resolvase/invertase-type recombinase catalytic" evidence="3">
    <location>
        <begin position="50"/>
        <end position="203"/>
    </location>
</feature>
<dbReference type="AlphaFoldDB" id="A0A426SFN9"/>
<reference evidence="4 5" key="1">
    <citation type="submission" date="2017-10" db="EMBL/GenBank/DDBJ databases">
        <title>Draft genome of actinobacteria isolated from guarana (Paullinia cupana (Mart.) Ducke.</title>
        <authorList>
            <person name="Siqueira K.A."/>
            <person name="Liotti R.G."/>
            <person name="Mendes T.A."/>
            <person name="Soares M.A."/>
        </authorList>
    </citation>
    <scope>NUCLEOTIDE SEQUENCE [LARGE SCALE GENOMIC DNA]</scope>
    <source>
        <strain evidence="4 5">199</strain>
    </source>
</reference>
<dbReference type="InterPro" id="IPR050639">
    <property type="entry name" value="SSR_resolvase"/>
</dbReference>
<dbReference type="InterPro" id="IPR011109">
    <property type="entry name" value="DNA_bind_recombinase_dom"/>
</dbReference>
<dbReference type="EMBL" id="PDES01000001">
    <property type="protein sequence ID" value="RRQ89711.1"/>
    <property type="molecule type" value="Genomic_DNA"/>
</dbReference>
<dbReference type="Gene3D" id="3.90.1750.20">
    <property type="entry name" value="Putative Large Serine Recombinase, Chain B, Domain 2"/>
    <property type="match status" value="1"/>
</dbReference>
<dbReference type="InterPro" id="IPR006119">
    <property type="entry name" value="Resolv_N"/>
</dbReference>
<proteinExistence type="predicted"/>
<protein>
    <recommendedName>
        <fullName evidence="3">Resolvase/invertase-type recombinase catalytic domain-containing protein</fullName>
    </recommendedName>
</protein>
<evidence type="ECO:0000313" key="4">
    <source>
        <dbReference type="EMBL" id="RRQ89711.1"/>
    </source>
</evidence>
<dbReference type="PANTHER" id="PTHR30461:SF2">
    <property type="entry name" value="SERINE RECOMBINASE PINE-RELATED"/>
    <property type="match status" value="1"/>
</dbReference>
<keyword evidence="2" id="KW-0233">DNA recombination</keyword>
<dbReference type="InterPro" id="IPR036162">
    <property type="entry name" value="Resolvase-like_N_sf"/>
</dbReference>
<organism evidence="4 5">
    <name type="scientific">Streptomyces griseofuscus</name>
    <dbReference type="NCBI Taxonomy" id="146922"/>
    <lineage>
        <taxon>Bacteria</taxon>
        <taxon>Bacillati</taxon>
        <taxon>Actinomycetota</taxon>
        <taxon>Actinomycetes</taxon>
        <taxon>Kitasatosporales</taxon>
        <taxon>Streptomycetaceae</taxon>
        <taxon>Streptomyces</taxon>
    </lineage>
</organism>
<dbReference type="Pfam" id="PF07508">
    <property type="entry name" value="Recombinase"/>
    <property type="match status" value="1"/>
</dbReference>
<keyword evidence="5" id="KW-1185">Reference proteome</keyword>
<sequence length="655" mass="73037">MTGFSVHDAEASPAWRTQAAESRVLAVNTPFPLHPGQQVADSPPHGAPRVVGAVRLSKYTDASTSPEVQTEFIYEGSRAIGGEVVGWANDTDISALKTTPWEREQLRHWLDRPAEWDALIWQRMDRAVRSMADMADLGRYAKKHGKRLIFASGPGGGRLELDFSSPMSELIMLILAFAAQLEGQTIMERNRGAAAHLQALGRWAGGIIPYGTIPVRKTFSDGNEGWWLGRDVDLTWNYVTEMVDKALAGRGYSYIRDHLNEQRIITPKNHRARLATPPRKHDPESRWSDTTVRDILRSQVLRGYQTREDGSVVRDAEGNPVRAGEALVEDDVWFALQSKLDELSQTKSQATKRKDGHPLLGVLKCDECGANAYHFANVSSQKMRRYGTAFVTQIRSSALSFVTDDDAETMVIRVPGNADALADQVFKDAKLRDRVVVAYGADALALPVGKMSYAVLVALWDALQLGPGLEHVQKPRKRHLFHCQGKVHAPGVKSPSIDFNDTLRWVDEEFMRRLGRLRRTEVITTGGVDNRAAIKELESDIAALVEQLAKLRGAAADMVGRQLNGLSDKLEELSKVPFIPPQRQTVRLDRTWGDDWVAASRETRLDMLRSAGVEVFMRCATHRGQPVGERLRMEIGKHVTPEQDALDDVVYQESF</sequence>
<name>A0A426SFN9_9ACTN</name>
<dbReference type="GO" id="GO:0003677">
    <property type="term" value="F:DNA binding"/>
    <property type="evidence" value="ECO:0007669"/>
    <property type="project" value="UniProtKB-KW"/>
</dbReference>
<accession>A0A426SFN9</accession>
<keyword evidence="1" id="KW-0238">DNA-binding</keyword>
<comment type="caution">
    <text evidence="4">The sequence shown here is derived from an EMBL/GenBank/DDBJ whole genome shotgun (WGS) entry which is preliminary data.</text>
</comment>